<dbReference type="OrthoDB" id="8907081at2"/>
<protein>
    <submittedName>
        <fullName evidence="2">Amino acid ABC transporter substrate-binding protein, PAAT family</fullName>
    </submittedName>
</protein>
<evidence type="ECO:0000256" key="1">
    <source>
        <dbReference type="SAM" id="SignalP"/>
    </source>
</evidence>
<proteinExistence type="predicted"/>
<accession>A0A1M7QQX7</accession>
<dbReference type="EMBL" id="FRCX01000007">
    <property type="protein sequence ID" value="SHN33769.1"/>
    <property type="molecule type" value="Genomic_DNA"/>
</dbReference>
<dbReference type="Gene3D" id="3.40.190.10">
    <property type="entry name" value="Periplasmic binding protein-like II"/>
    <property type="match status" value="2"/>
</dbReference>
<name>A0A1M7QQX7_9BURK</name>
<feature type="chain" id="PRO_5012252416" evidence="1">
    <location>
        <begin position="23"/>
        <end position="248"/>
    </location>
</feature>
<dbReference type="Proteomes" id="UP000184339">
    <property type="component" value="Unassembled WGS sequence"/>
</dbReference>
<organism evidence="2 3">
    <name type="scientific">Duganella sacchari</name>
    <dbReference type="NCBI Taxonomy" id="551987"/>
    <lineage>
        <taxon>Bacteria</taxon>
        <taxon>Pseudomonadati</taxon>
        <taxon>Pseudomonadota</taxon>
        <taxon>Betaproteobacteria</taxon>
        <taxon>Burkholderiales</taxon>
        <taxon>Oxalobacteraceae</taxon>
        <taxon>Telluria group</taxon>
        <taxon>Duganella</taxon>
    </lineage>
</organism>
<sequence>MFASLSPLAVAGLLVLSASVRATEVVTLTSGEWLPYISPSLPHYGPLSRIVSEAFALEGVEVRYLFRPWSRAYVEGAGEGVNGTMVWSTLGRDTERERRFHISDAVFDGQSVFFHLKTFPFRWQGYAALAKVRVGGTAGYEYAFDKYPFIQVDRTAASDEQNFRKLLARRFDVFPSNLDVGRQIMRSTLTPAEAEQITWDVHPYNITHYHLLLNKEHADNVRYLALFNKGLRRLKESGRYAEYLRVLK</sequence>
<gene>
    <name evidence="2" type="ORF">SAMN05192549_107434</name>
</gene>
<keyword evidence="1" id="KW-0732">Signal</keyword>
<dbReference type="AlphaFoldDB" id="A0A1M7QQX7"/>
<dbReference type="SUPFAM" id="SSF53850">
    <property type="entry name" value="Periplasmic binding protein-like II"/>
    <property type="match status" value="1"/>
</dbReference>
<evidence type="ECO:0000313" key="3">
    <source>
        <dbReference type="Proteomes" id="UP000184339"/>
    </source>
</evidence>
<feature type="signal peptide" evidence="1">
    <location>
        <begin position="1"/>
        <end position="22"/>
    </location>
</feature>
<evidence type="ECO:0000313" key="2">
    <source>
        <dbReference type="EMBL" id="SHN33769.1"/>
    </source>
</evidence>
<dbReference type="STRING" id="551987.SAMN05192549_107434"/>
<dbReference type="RefSeq" id="WP_072786744.1">
    <property type="nucleotide sequence ID" value="NZ_FRCX01000007.1"/>
</dbReference>
<keyword evidence="3" id="KW-1185">Reference proteome</keyword>
<reference evidence="3" key="1">
    <citation type="submission" date="2016-11" db="EMBL/GenBank/DDBJ databases">
        <authorList>
            <person name="Varghese N."/>
            <person name="Submissions S."/>
        </authorList>
    </citation>
    <scope>NUCLEOTIDE SEQUENCE [LARGE SCALE GENOMIC DNA]</scope>
    <source>
        <strain evidence="3">Sac-22</strain>
    </source>
</reference>